<keyword evidence="2" id="KW-1185">Reference proteome</keyword>
<organism evidence="1 2">
    <name type="scientific">Acinetobacter silvestris</name>
    <dbReference type="NCBI Taxonomy" id="1977882"/>
    <lineage>
        <taxon>Bacteria</taxon>
        <taxon>Pseudomonadati</taxon>
        <taxon>Pseudomonadota</taxon>
        <taxon>Gammaproteobacteria</taxon>
        <taxon>Moraxellales</taxon>
        <taxon>Moraxellaceae</taxon>
        <taxon>Acinetobacter</taxon>
    </lineage>
</organism>
<gene>
    <name evidence="1" type="ORF">B9T28_14375</name>
</gene>
<evidence type="ECO:0000313" key="2">
    <source>
        <dbReference type="Proteomes" id="UP000242765"/>
    </source>
</evidence>
<sequence length="278" mass="32334">MSCFANEEENNGFKVSGNISAVSAYINRGATSDPENDNATIQTTLKFDYKNFYFVYFNSKLGYSFSEIQNNEKLYLLAESNINSNINPNISEEEYLKALESEYKKLSLNSKKASTFSYYENDFIFGYENNYKKLNYDLNLKYLYYSEADHTGGVEAGLSLKYPIREDKDRMGISVETYLNDVYYMNKGDTYMEFNYENILAPSYYLNLYAGFSYFKEDGKYVKDSTEDFVFKHATIEIAHSLDEKEQFFGWMQYIIGGKDRFSDSQKNMVVAGLSYNF</sequence>
<dbReference type="AlphaFoldDB" id="A0A1Y3C5X3"/>
<evidence type="ECO:0000313" key="1">
    <source>
        <dbReference type="EMBL" id="OTG62419.1"/>
    </source>
</evidence>
<accession>A0A1Y3C5X3</accession>
<dbReference type="STRING" id="1977882.B9T28_14375"/>
<name>A0A1Y3C5X3_9GAMM</name>
<dbReference type="Proteomes" id="UP000242765">
    <property type="component" value="Unassembled WGS sequence"/>
</dbReference>
<protein>
    <recommendedName>
        <fullName evidence="3">Porin</fullName>
    </recommendedName>
</protein>
<proteinExistence type="predicted"/>
<reference evidence="1 2" key="1">
    <citation type="submission" date="2017-04" db="EMBL/GenBank/DDBJ databases">
        <title>High diversity of culturable Acinetobacter species in natural soil and water ecosystems.</title>
        <authorList>
            <person name="Nemec A."/>
            <person name="Radolfova-Krizova L."/>
        </authorList>
    </citation>
    <scope>NUCLEOTIDE SEQUENCE [LARGE SCALE GENOMIC DNA]</scope>
    <source>
        <strain evidence="1 2">ANC 4999</strain>
    </source>
</reference>
<comment type="caution">
    <text evidence="1">The sequence shown here is derived from an EMBL/GenBank/DDBJ whole genome shotgun (WGS) entry which is preliminary data.</text>
</comment>
<dbReference type="EMBL" id="NEGB01000013">
    <property type="protein sequence ID" value="OTG62419.1"/>
    <property type="molecule type" value="Genomic_DNA"/>
</dbReference>
<evidence type="ECO:0008006" key="3">
    <source>
        <dbReference type="Google" id="ProtNLM"/>
    </source>
</evidence>